<dbReference type="Pfam" id="PF02441">
    <property type="entry name" value="Flavoprotein"/>
    <property type="match status" value="1"/>
</dbReference>
<dbReference type="InterPro" id="IPR036551">
    <property type="entry name" value="Flavin_trans-like"/>
</dbReference>
<comment type="similarity">
    <text evidence="3 4">In the C-terminal section; belongs to the PPC synthetase family.</text>
</comment>
<dbReference type="InterPro" id="IPR005252">
    <property type="entry name" value="CoaBC"/>
</dbReference>
<comment type="caution">
    <text evidence="3">Lacks conserved residue(s) required for the propagation of feature annotation.</text>
</comment>
<comment type="cofactor">
    <cofactor evidence="3">
        <name>FMN</name>
        <dbReference type="ChEBI" id="CHEBI:58210"/>
    </cofactor>
    <text evidence="3">Binds 1 FMN per subunit.</text>
</comment>
<name>A0A6L2R4W4_9BACT</name>
<feature type="region of interest" description="Phosphopantothenate--cysteine ligase" evidence="3">
    <location>
        <begin position="198"/>
        <end position="414"/>
    </location>
</feature>
<dbReference type="HAMAP" id="MF_02225">
    <property type="entry name" value="CoaBC"/>
    <property type="match status" value="1"/>
</dbReference>
<dbReference type="GO" id="GO:0071513">
    <property type="term" value="C:phosphopantothenoylcysteine decarboxylase complex"/>
    <property type="evidence" value="ECO:0007669"/>
    <property type="project" value="TreeGrafter"/>
</dbReference>
<keyword evidence="3 4" id="KW-0288">FMN</keyword>
<keyword evidence="3" id="KW-0460">Magnesium</keyword>
<comment type="pathway">
    <text evidence="3 4">Cofactor biosynthesis; coenzyme A biosynthesis; CoA from (R)-pantothenate: step 3/5.</text>
</comment>
<dbReference type="GO" id="GO:0010181">
    <property type="term" value="F:FMN binding"/>
    <property type="evidence" value="ECO:0007669"/>
    <property type="project" value="UniProtKB-UniRule"/>
</dbReference>
<feature type="binding site" evidence="3">
    <location>
        <position position="290"/>
    </location>
    <ligand>
        <name>CTP</name>
        <dbReference type="ChEBI" id="CHEBI:37563"/>
    </ligand>
</feature>
<proteinExistence type="inferred from homology"/>
<dbReference type="SUPFAM" id="SSF52507">
    <property type="entry name" value="Homo-oligomeric flavin-containing Cys decarboxylases, HFCD"/>
    <property type="match status" value="1"/>
</dbReference>
<dbReference type="AlphaFoldDB" id="A0A6L2R4W4"/>
<dbReference type="UniPathway" id="UPA00241">
    <property type="reaction ID" value="UER00353"/>
</dbReference>
<feature type="domain" description="DNA/pantothenate metabolism flavoprotein C-terminal" evidence="6">
    <location>
        <begin position="193"/>
        <end position="412"/>
    </location>
</feature>
<keyword evidence="1 3" id="KW-0210">Decarboxylase</keyword>
<dbReference type="GO" id="GO:0046872">
    <property type="term" value="F:metal ion binding"/>
    <property type="evidence" value="ECO:0007669"/>
    <property type="project" value="UniProtKB-KW"/>
</dbReference>
<evidence type="ECO:0000259" key="5">
    <source>
        <dbReference type="Pfam" id="PF02441"/>
    </source>
</evidence>
<dbReference type="EC" id="6.3.2.5" evidence="3"/>
<gene>
    <name evidence="3 7" type="primary">coaBC</name>
    <name evidence="7" type="ORF">ZNDK_0324</name>
</gene>
<dbReference type="PANTHER" id="PTHR14359:SF6">
    <property type="entry name" value="PHOSPHOPANTOTHENOYLCYSTEINE DECARBOXYLASE"/>
    <property type="match status" value="1"/>
</dbReference>
<protein>
    <recommendedName>
        <fullName evidence="3">Coenzyme A biosynthesis bifunctional protein CoaBC</fullName>
    </recommendedName>
    <alternativeName>
        <fullName evidence="3">DNA/pantothenate metabolism flavoprotein</fullName>
    </alternativeName>
    <alternativeName>
        <fullName evidence="3">Phosphopantothenoylcysteine synthetase/decarboxylase</fullName>
        <shortName evidence="3">PPCS-PPCDC</shortName>
    </alternativeName>
    <domain>
        <recommendedName>
            <fullName evidence="3">Phosphopantothenoylcysteine decarboxylase</fullName>
            <shortName evidence="3">PPC decarboxylase</shortName>
            <shortName evidence="3">PPC-DC</shortName>
            <ecNumber evidence="3">4.1.1.36</ecNumber>
        </recommendedName>
        <alternativeName>
            <fullName evidence="3">CoaC</fullName>
        </alternativeName>
    </domain>
    <domain>
        <recommendedName>
            <fullName evidence="3">Phosphopantothenate--cysteine ligase</fullName>
            <ecNumber evidence="3">6.3.2.5</ecNumber>
        </recommendedName>
        <alternativeName>
            <fullName evidence="3">CoaB</fullName>
        </alternativeName>
        <alternativeName>
            <fullName evidence="3">Phosphopantothenoylcysteine synthetase</fullName>
            <shortName evidence="3">PPC synthetase</shortName>
            <shortName evidence="3">PPC-S</shortName>
        </alternativeName>
    </domain>
</protein>
<dbReference type="InterPro" id="IPR003382">
    <property type="entry name" value="Flavoprotein"/>
</dbReference>
<evidence type="ECO:0000256" key="4">
    <source>
        <dbReference type="RuleBase" id="RU364078"/>
    </source>
</evidence>
<feature type="binding site" evidence="3">
    <location>
        <position position="337"/>
    </location>
    <ligand>
        <name>CTP</name>
        <dbReference type="ChEBI" id="CHEBI:37563"/>
    </ligand>
</feature>
<keyword evidence="2 3" id="KW-0456">Lyase</keyword>
<reference evidence="7 8" key="1">
    <citation type="journal article" date="2020" name="ISME J.">
        <title>Parallel Reductive Genome Evolution in Desulfovibrio Ectosymbionts Independently Acquired by Trichonympha Protists in the Termite Gut.</title>
        <authorList>
            <person name="Takeuchi M."/>
            <person name="Kuwahara H."/>
            <person name="Murakami T."/>
            <person name="Takahashi K."/>
            <person name="Kajitani R."/>
            <person name="Toyoda A."/>
            <person name="Itoh T."/>
            <person name="Ohkuma M."/>
            <person name="Hongoh Y."/>
        </authorList>
    </citation>
    <scope>NUCLEOTIDE SEQUENCE [LARGE SCALE GENOMIC DNA]</scope>
    <source>
        <strain evidence="7">ZnDsv-02</strain>
    </source>
</reference>
<comment type="catalytic activity">
    <reaction evidence="3 4">
        <text>N-[(R)-4-phosphopantothenoyl]-L-cysteine + H(+) = (R)-4'-phosphopantetheine + CO2</text>
        <dbReference type="Rhea" id="RHEA:16793"/>
        <dbReference type="ChEBI" id="CHEBI:15378"/>
        <dbReference type="ChEBI" id="CHEBI:16526"/>
        <dbReference type="ChEBI" id="CHEBI:59458"/>
        <dbReference type="ChEBI" id="CHEBI:61723"/>
        <dbReference type="EC" id="4.1.1.36"/>
    </reaction>
</comment>
<feature type="binding site" evidence="3">
    <location>
        <begin position="318"/>
        <end position="321"/>
    </location>
    <ligand>
        <name>CTP</name>
        <dbReference type="ChEBI" id="CHEBI:37563"/>
    </ligand>
</feature>
<keyword evidence="3 4" id="KW-0436">Ligase</keyword>
<comment type="cofactor">
    <cofactor evidence="3">
        <name>Mg(2+)</name>
        <dbReference type="ChEBI" id="CHEBI:18420"/>
    </cofactor>
</comment>
<dbReference type="GO" id="GO:0004633">
    <property type="term" value="F:phosphopantothenoylcysteine decarboxylase activity"/>
    <property type="evidence" value="ECO:0007669"/>
    <property type="project" value="UniProtKB-UniRule"/>
</dbReference>
<evidence type="ECO:0000313" key="8">
    <source>
        <dbReference type="Proteomes" id="UP000505077"/>
    </source>
</evidence>
<dbReference type="Pfam" id="PF04127">
    <property type="entry name" value="DFP"/>
    <property type="match status" value="1"/>
</dbReference>
<dbReference type="InterPro" id="IPR035929">
    <property type="entry name" value="CoaB-like_sf"/>
</dbReference>
<dbReference type="NCBIfam" id="TIGR00521">
    <property type="entry name" value="coaBC_dfp"/>
    <property type="match status" value="1"/>
</dbReference>
<feature type="region of interest" description="Phosphopantothenoylcysteine decarboxylase" evidence="3">
    <location>
        <begin position="1"/>
        <end position="197"/>
    </location>
</feature>
<dbReference type="GO" id="GO:0004632">
    <property type="term" value="F:phosphopantothenate--cysteine ligase activity"/>
    <property type="evidence" value="ECO:0007669"/>
    <property type="project" value="UniProtKB-UniRule"/>
</dbReference>
<organism evidence="7 8">
    <name type="scientific">Candidatus Desulfovibrio kirbyi</name>
    <dbReference type="NCBI Taxonomy" id="2696086"/>
    <lineage>
        <taxon>Bacteria</taxon>
        <taxon>Pseudomonadati</taxon>
        <taxon>Thermodesulfobacteriota</taxon>
        <taxon>Desulfovibrionia</taxon>
        <taxon>Desulfovibrionales</taxon>
        <taxon>Desulfovibrionaceae</taxon>
        <taxon>Desulfovibrio</taxon>
    </lineage>
</organism>
<dbReference type="GO" id="GO:0015937">
    <property type="term" value="P:coenzyme A biosynthetic process"/>
    <property type="evidence" value="ECO:0007669"/>
    <property type="project" value="UniProtKB-UniRule"/>
</dbReference>
<feature type="binding site" evidence="3">
    <location>
        <position position="355"/>
    </location>
    <ligand>
        <name>CTP</name>
        <dbReference type="ChEBI" id="CHEBI:37563"/>
    </ligand>
</feature>
<keyword evidence="3" id="KW-0511">Multifunctional enzyme</keyword>
<dbReference type="Gene3D" id="3.40.50.1950">
    <property type="entry name" value="Flavin prenyltransferase-like"/>
    <property type="match status" value="1"/>
</dbReference>
<evidence type="ECO:0000313" key="7">
    <source>
        <dbReference type="EMBL" id="GFH62553.1"/>
    </source>
</evidence>
<dbReference type="SUPFAM" id="SSF102645">
    <property type="entry name" value="CoaB-like"/>
    <property type="match status" value="1"/>
</dbReference>
<dbReference type="EC" id="4.1.1.36" evidence="3"/>
<keyword evidence="3 4" id="KW-0285">Flavoprotein</keyword>
<feature type="binding site" evidence="3">
    <location>
        <position position="359"/>
    </location>
    <ligand>
        <name>CTP</name>
        <dbReference type="ChEBI" id="CHEBI:37563"/>
    </ligand>
</feature>
<feature type="binding site" evidence="3">
    <location>
        <position position="300"/>
    </location>
    <ligand>
        <name>CTP</name>
        <dbReference type="ChEBI" id="CHEBI:37563"/>
    </ligand>
</feature>
<sequence length="414" mass="44698">MTELPFDNSTRFAGKRVHLGICGSIACYRAADLLRAWRKLNIHVSATITESAQRFVSPMLFKSLGAMPVYESMFAPDEDVFAHLEPGQHAHAMVVAPTSADTLARLAHGNASDMLAAQALAFDGPLIIAPAMNPRMWDNSAVKANVAVLRERGAHIVAPGHGEAACGDTGFGRMADLPEIFLAVLRALSPQDMKGRKALVTAGPTREPWDGFRYWSNPSSGLMGASLAVCAFLRGAEVTALCGPINVTGALFLPDEVRRCAVESAREMFDAAQTLWPRMDMGIFAAAVADFSPQSIGQKKFKKSESPEGFTLAFHPNPDILETLAHSRKSEQKVLGFAAETVSTMQELLPMAAAKLKRKKADVLAANRVNEPAAGFCAPTNSVAVVDSRGREEIWPMQSKADVAWDLCSWLSQF</sequence>
<keyword evidence="3" id="KW-0479">Metal-binding</keyword>
<evidence type="ECO:0000256" key="3">
    <source>
        <dbReference type="HAMAP-Rule" id="MF_02225"/>
    </source>
</evidence>
<evidence type="ECO:0000259" key="6">
    <source>
        <dbReference type="Pfam" id="PF04127"/>
    </source>
</evidence>
<dbReference type="GO" id="GO:0015941">
    <property type="term" value="P:pantothenate catabolic process"/>
    <property type="evidence" value="ECO:0007669"/>
    <property type="project" value="InterPro"/>
</dbReference>
<accession>A0A6L2R4W4</accession>
<comment type="caution">
    <text evidence="7">The sequence shown here is derived from an EMBL/GenBank/DDBJ whole genome shotgun (WGS) entry which is preliminary data.</text>
</comment>
<feature type="domain" description="Flavoprotein" evidence="5">
    <location>
        <begin position="15"/>
        <end position="187"/>
    </location>
</feature>
<comment type="similarity">
    <text evidence="3 4">In the N-terminal section; belongs to the HFCD (homo-oligomeric flavin containing Cys decarboxylase) superfamily.</text>
</comment>
<evidence type="ECO:0000256" key="2">
    <source>
        <dbReference type="ARBA" id="ARBA00023239"/>
    </source>
</evidence>
<comment type="catalytic activity">
    <reaction evidence="3 4">
        <text>(R)-4'-phosphopantothenate + L-cysteine + CTP = N-[(R)-4-phosphopantothenoyl]-L-cysteine + CMP + diphosphate + H(+)</text>
        <dbReference type="Rhea" id="RHEA:19397"/>
        <dbReference type="ChEBI" id="CHEBI:10986"/>
        <dbReference type="ChEBI" id="CHEBI:15378"/>
        <dbReference type="ChEBI" id="CHEBI:33019"/>
        <dbReference type="ChEBI" id="CHEBI:35235"/>
        <dbReference type="ChEBI" id="CHEBI:37563"/>
        <dbReference type="ChEBI" id="CHEBI:59458"/>
        <dbReference type="ChEBI" id="CHEBI:60377"/>
        <dbReference type="EC" id="6.3.2.5"/>
    </reaction>
</comment>
<dbReference type="InterPro" id="IPR007085">
    <property type="entry name" value="DNA/pantothenate-metab_flavo_C"/>
</dbReference>
<comment type="function">
    <text evidence="4">Catalyzes two steps in the biosynthesis of coenzyme A. In the first step cysteine is conjugated to 4'-phosphopantothenate to form 4-phosphopantothenoylcysteine, in the latter compound is decarboxylated to form 4'-phosphopantotheine.</text>
</comment>
<comment type="function">
    <text evidence="3">Catalyzes two sequential steps in the biosynthesis of coenzyme A. In the first step cysteine is conjugated to 4'-phosphopantothenate to form 4-phosphopantothenoylcysteine. In the second step the latter compound is decarboxylated to form 4'-phosphopantotheine.</text>
</comment>
<feature type="active site" description="Proton donor" evidence="3">
    <location>
        <position position="166"/>
    </location>
</feature>
<evidence type="ECO:0000256" key="1">
    <source>
        <dbReference type="ARBA" id="ARBA00022793"/>
    </source>
</evidence>
<dbReference type="Gene3D" id="3.40.50.10300">
    <property type="entry name" value="CoaB-like"/>
    <property type="match status" value="1"/>
</dbReference>
<dbReference type="EMBL" id="BLLL01000003">
    <property type="protein sequence ID" value="GFH62553.1"/>
    <property type="molecule type" value="Genomic_DNA"/>
</dbReference>
<comment type="pathway">
    <text evidence="3 4">Cofactor biosynthesis; coenzyme A biosynthesis; CoA from (R)-pantothenate: step 2/5.</text>
</comment>
<dbReference type="PANTHER" id="PTHR14359">
    <property type="entry name" value="HOMO-OLIGOMERIC FLAVIN CONTAINING CYS DECARBOXYLASE FAMILY"/>
    <property type="match status" value="1"/>
</dbReference>
<dbReference type="Proteomes" id="UP000505077">
    <property type="component" value="Unassembled WGS sequence"/>
</dbReference>